<organism evidence="1">
    <name type="scientific">Mus musculus</name>
    <name type="common">Mouse</name>
    <dbReference type="NCBI Taxonomy" id="10090"/>
    <lineage>
        <taxon>Eukaryota</taxon>
        <taxon>Metazoa</taxon>
        <taxon>Chordata</taxon>
        <taxon>Craniata</taxon>
        <taxon>Vertebrata</taxon>
        <taxon>Euteleostomi</taxon>
        <taxon>Mammalia</taxon>
        <taxon>Eutheria</taxon>
        <taxon>Euarchontoglires</taxon>
        <taxon>Glires</taxon>
        <taxon>Rodentia</taxon>
        <taxon>Myomorpha</taxon>
        <taxon>Muroidea</taxon>
        <taxon>Muridae</taxon>
        <taxon>Murinae</taxon>
        <taxon>Mus</taxon>
        <taxon>Mus</taxon>
    </lineage>
</organism>
<sequence>MEMSCGLYHSSVVFIARGSWENTSQGDYFPAVNTPWWHLTKFNLNRVCFFVVFCFVSEAGALQGRGSCLRGNSFLASTRYERFFLTEHRCFVCRPAVLNLWVVQSLWKVKGRPFHKGQLRPLENAQVYRLIRCKINSNKSNFVVGGSPQHE</sequence>
<dbReference type="EMBL" id="AK143465">
    <property type="protein sequence ID" value="BAE25388.1"/>
    <property type="molecule type" value="mRNA"/>
</dbReference>
<reference evidence="1" key="7">
    <citation type="journal article" date="2005" name="Science">
        <title>The Transcriptional Landscape of the Mammalian Genome.</title>
        <authorList>
            <consortium name="The FANTOM Consortium"/>
            <consortium name="Riken Genome Exploration Research Group and Genome Science Group (Genome Network Project Core Group)"/>
        </authorList>
    </citation>
    <scope>NUCLEOTIDE SEQUENCE</scope>
    <source>
        <strain evidence="1">C57BL/6J</strain>
    </source>
</reference>
<dbReference type="AlphaFoldDB" id="Q3UPK7"/>
<proteinExistence type="evidence at transcript level"/>
<reference evidence="1" key="8">
    <citation type="journal article" date="2005" name="Science">
        <title>Antisense Transcription in the Mammalian Transcriptome.</title>
        <authorList>
            <consortium name="RIKEN Genome Exploration Research Group and Genome Science Group (Genome Network Project Core Group) and the FANTOM Consortium"/>
        </authorList>
    </citation>
    <scope>NUCLEOTIDE SEQUENCE</scope>
    <source>
        <strain evidence="1">C57BL/6J</strain>
    </source>
</reference>
<reference evidence="1" key="2">
    <citation type="journal article" date="2000" name="Genome Res.">
        <title>Normalization and subtraction of cap-trapper-selected cDNAs to prepare full-length cDNA libraries for rapid discovery of new genes.</title>
        <authorList>
            <person name="Carninci P."/>
            <person name="Shibata Y."/>
            <person name="Hayatsu N."/>
            <person name="Sugahara Y."/>
            <person name="Shibata K."/>
            <person name="Itoh M."/>
            <person name="Konno H."/>
            <person name="Okazaki Y."/>
            <person name="Muramatsu M."/>
            <person name="Hayashizaki Y."/>
        </authorList>
    </citation>
    <scope>NUCLEOTIDE SEQUENCE</scope>
    <source>
        <strain evidence="1">C57BL/6J</strain>
    </source>
</reference>
<reference evidence="1" key="3">
    <citation type="journal article" date="2000" name="Genome Res.">
        <title>RIKEN integrated sequence analysis (RISA) system--384-format sequencing pipeline with 384 multicapillary sequencer.</title>
        <authorList>
            <person name="Shibata K."/>
            <person name="Itoh M."/>
            <person name="Aizawa K."/>
            <person name="Nagaoka S."/>
            <person name="Sasaki N."/>
            <person name="Carninci P."/>
            <person name="Konno H."/>
            <person name="Akiyama J."/>
            <person name="Nishi K."/>
            <person name="Kitsunai T."/>
            <person name="Tashiro H."/>
            <person name="Itoh M."/>
            <person name="Sumi N."/>
            <person name="Ishii Y."/>
            <person name="Nakamura S."/>
            <person name="Hazama M."/>
            <person name="Nishine T."/>
            <person name="Harada A."/>
            <person name="Yamamoto R."/>
            <person name="Matsumoto H."/>
            <person name="Sakaguchi S."/>
            <person name="Ikegami T."/>
            <person name="Kashiwagi K."/>
            <person name="Fujiwake S."/>
            <person name="Inoue K."/>
            <person name="Togawa Y."/>
            <person name="Izawa M."/>
            <person name="Ohara E."/>
            <person name="Watahiki M."/>
            <person name="Yoneda Y."/>
            <person name="Ishikawa T."/>
            <person name="Ozawa K."/>
            <person name="Tanaka T."/>
            <person name="Matsuura S."/>
            <person name="Kawai J."/>
            <person name="Okazaki Y."/>
            <person name="Muramatsu M."/>
            <person name="Inoue Y."/>
            <person name="Kira A."/>
            <person name="Hayashizaki Y."/>
        </authorList>
    </citation>
    <scope>NUCLEOTIDE SEQUENCE</scope>
    <source>
        <strain evidence="1">C57BL/6J</strain>
    </source>
</reference>
<reference evidence="1" key="1">
    <citation type="journal article" date="1999" name="Methods Enzymol.">
        <title>High-efficiency full-length cDNA cloning.</title>
        <authorList>
            <person name="Carninci P."/>
            <person name="Hayashizaki Y."/>
        </authorList>
    </citation>
    <scope>NUCLEOTIDE SEQUENCE</scope>
    <source>
        <strain evidence="1">C57BL/6J</strain>
    </source>
</reference>
<reference evidence="1" key="6">
    <citation type="submission" date="2004-03" db="EMBL/GenBank/DDBJ databases">
        <authorList>
            <person name="Arakawa T."/>
            <person name="Carninci P."/>
            <person name="Fukuda S."/>
            <person name="Hashizume W."/>
            <person name="Hayashida K."/>
            <person name="Hori F."/>
            <person name="Iida J."/>
            <person name="Imamura K."/>
            <person name="Imotani K."/>
            <person name="Itoh M."/>
            <person name="Kanagawa S."/>
            <person name="Kawai J."/>
            <person name="Kojima M."/>
            <person name="Konno H."/>
            <person name="Murata M."/>
            <person name="Nakamura M."/>
            <person name="Ninomiya N."/>
            <person name="Nishiyori H."/>
            <person name="Nomura K."/>
            <person name="Ohno M."/>
            <person name="Sakazume N."/>
            <person name="Sano H."/>
            <person name="Sasaki D."/>
            <person name="Shibata K."/>
            <person name="Shiraki T."/>
            <person name="Tagami M."/>
            <person name="Tagami Y."/>
            <person name="Waki K."/>
            <person name="Watahiki A."/>
            <person name="Muramatsu M."/>
            <person name="Hayashizaki Y."/>
        </authorList>
    </citation>
    <scope>NUCLEOTIDE SEQUENCE</scope>
    <source>
        <strain evidence="1">C57BL/6J</strain>
    </source>
</reference>
<protein>
    <submittedName>
        <fullName evidence="1">Uncharacterized protein</fullName>
    </submittedName>
</protein>
<name>Q3UPK7_MOUSE</name>
<reference evidence="1" key="5">
    <citation type="journal article" date="2002" name="Nature">
        <title>Analysis of the mouse transcriptome based on functional annotation of 60,770 full-length cDNAs.</title>
        <authorList>
            <consortium name="The FANTOM Consortium and the RIKEN Genome Exploration Research Group Phase I and II Team"/>
        </authorList>
    </citation>
    <scope>NUCLEOTIDE SEQUENCE</scope>
    <source>
        <strain evidence="1">C57BL/6J</strain>
    </source>
</reference>
<reference evidence="1" key="4">
    <citation type="journal article" date="2001" name="Nature">
        <title>Functional annotation of a full-length mouse cDNA collection.</title>
        <authorList>
            <consortium name="The RIKEN Genome Exploration Research Group Phase II Team and the FANTOM Consortium"/>
        </authorList>
    </citation>
    <scope>NUCLEOTIDE SEQUENCE</scope>
    <source>
        <strain evidence="1">C57BL/6J</strain>
    </source>
</reference>
<evidence type="ECO:0000313" key="1">
    <source>
        <dbReference type="EMBL" id="BAE25388.1"/>
    </source>
</evidence>
<accession>Q3UPK7</accession>